<dbReference type="PANTHER" id="PTHR43429">
    <property type="entry name" value="PYRIDINE NUCLEOTIDE-DISULFIDE OXIDOREDUCTASE DOMAIN-CONTAINING"/>
    <property type="match status" value="1"/>
</dbReference>
<comment type="catalytic activity">
    <reaction evidence="11">
        <text>2 NADH + O2 + 2 H(+) = 2 NAD(+) + 2 H2O</text>
        <dbReference type="Rhea" id="RHEA:37799"/>
        <dbReference type="ChEBI" id="CHEBI:15377"/>
        <dbReference type="ChEBI" id="CHEBI:15378"/>
        <dbReference type="ChEBI" id="CHEBI:15379"/>
        <dbReference type="ChEBI" id="CHEBI:57540"/>
        <dbReference type="ChEBI" id="CHEBI:57945"/>
        <dbReference type="EC" id="1.6.3.4"/>
    </reaction>
</comment>
<dbReference type="PRINTS" id="PR00368">
    <property type="entry name" value="FADPNR"/>
</dbReference>
<gene>
    <name evidence="15" type="ORF">HXO88_04505</name>
    <name evidence="14" type="ORF">SITYG_09760</name>
</gene>
<dbReference type="InterPro" id="IPR036188">
    <property type="entry name" value="FAD/NAD-bd_sf"/>
</dbReference>
<dbReference type="SUPFAM" id="SSF51905">
    <property type="entry name" value="FAD/NAD(P)-binding domain"/>
    <property type="match status" value="1"/>
</dbReference>
<proteinExistence type="inferred from homology"/>
<evidence type="ECO:0000256" key="9">
    <source>
        <dbReference type="ARBA" id="ARBA00039092"/>
    </source>
</evidence>
<reference evidence="15" key="2">
    <citation type="submission" date="2020-04" db="EMBL/GenBank/DDBJ databases">
        <title>Deep metagenomics examines the oral microbiome during advanced dental caries in children, revealing novel taxa and co-occurrences with host molecules.</title>
        <authorList>
            <person name="Baker J.L."/>
            <person name="Morton J.T."/>
            <person name="Dinis M."/>
            <person name="Alvarez R."/>
            <person name="Tran N.C."/>
            <person name="Knight R."/>
            <person name="Edlund A."/>
        </authorList>
    </citation>
    <scope>NUCLEOTIDE SEQUENCE</scope>
    <source>
        <strain evidence="15">JCVI_23_bin.22</strain>
    </source>
</reference>
<keyword evidence="5" id="KW-0560">Oxidoreductase</keyword>
<evidence type="ECO:0000256" key="7">
    <source>
        <dbReference type="ARBA" id="ARBA00023097"/>
    </source>
</evidence>
<keyword evidence="7" id="KW-0558">Oxidation</keyword>
<dbReference type="EMBL" id="JABZYP010000013">
    <property type="protein sequence ID" value="MBF1712986.1"/>
    <property type="molecule type" value="Genomic_DNA"/>
</dbReference>
<dbReference type="EMBL" id="AP014880">
    <property type="protein sequence ID" value="BAW16957.1"/>
    <property type="molecule type" value="Genomic_DNA"/>
</dbReference>
<keyword evidence="4" id="KW-0274">FAD</keyword>
<evidence type="ECO:0000256" key="8">
    <source>
        <dbReference type="ARBA" id="ARBA00023284"/>
    </source>
</evidence>
<dbReference type="AlphaFoldDB" id="A0A930WGI0"/>
<dbReference type="Proteomes" id="UP000721045">
    <property type="component" value="Unassembled WGS sequence"/>
</dbReference>
<feature type="domain" description="Pyridine nucleotide-disulphide oxidoreductase dimerisation" evidence="12">
    <location>
        <begin position="345"/>
        <end position="442"/>
    </location>
</feature>
<dbReference type="EC" id="1.6.3.4" evidence="9"/>
<dbReference type="PRINTS" id="PR00411">
    <property type="entry name" value="PNDRDTASEI"/>
</dbReference>
<reference evidence="14 16" key="1">
    <citation type="journal article" date="2017" name="Infect. Immun.">
        <title>Characterization of the Pathogenicity of Streptococcus intermedius TYG1620 Isolated from a Human Brain Abscess Based on the Complete Genome Sequence with Transcriptome Analysis and Transposon Mutagenesis in a Murine Subcutaneous Abscess Model.</title>
        <authorList>
            <person name="Hasegawa N."/>
            <person name="Sekizuka T."/>
            <person name="Sugi Y."/>
            <person name="Kawakami N."/>
            <person name="Ogasawara Y."/>
            <person name="Kato K."/>
            <person name="Yamashita A."/>
            <person name="Takeuchi F."/>
            <person name="Kuroda M."/>
        </authorList>
    </citation>
    <scope>NUCLEOTIDE SEQUENCE [LARGE SCALE GENOMIC DNA]</scope>
    <source>
        <strain evidence="14 16">TYG1620</strain>
    </source>
</reference>
<keyword evidence="3" id="KW-0285">Flavoprotein</keyword>
<evidence type="ECO:0000313" key="17">
    <source>
        <dbReference type="Proteomes" id="UP000721045"/>
    </source>
</evidence>
<evidence type="ECO:0000256" key="3">
    <source>
        <dbReference type="ARBA" id="ARBA00022630"/>
    </source>
</evidence>
<dbReference type="NCBIfam" id="NF046103">
    <property type="entry name" value="NOXase_Strep"/>
    <property type="match status" value="1"/>
</dbReference>
<dbReference type="Gene3D" id="3.50.50.60">
    <property type="entry name" value="FAD/NAD(P)-binding domain"/>
    <property type="match status" value="2"/>
</dbReference>
<evidence type="ECO:0000313" key="14">
    <source>
        <dbReference type="EMBL" id="BAW16957.1"/>
    </source>
</evidence>
<dbReference type="PROSITE" id="PS51257">
    <property type="entry name" value="PROKAR_LIPOPROTEIN"/>
    <property type="match status" value="1"/>
</dbReference>
<evidence type="ECO:0000256" key="6">
    <source>
        <dbReference type="ARBA" id="ARBA00023027"/>
    </source>
</evidence>
<name>A0A930WGI0_STRIT</name>
<dbReference type="RefSeq" id="WP_096362837.1">
    <property type="nucleotide sequence ID" value="NZ_AP014880.1"/>
</dbReference>
<keyword evidence="8" id="KW-0676">Redox-active center</keyword>
<dbReference type="Proteomes" id="UP000217792">
    <property type="component" value="Chromosome"/>
</dbReference>
<dbReference type="InterPro" id="IPR050260">
    <property type="entry name" value="FAD-bd_OxRdtase"/>
</dbReference>
<dbReference type="Pfam" id="PF07992">
    <property type="entry name" value="Pyr_redox_2"/>
    <property type="match status" value="1"/>
</dbReference>
<comment type="similarity">
    <text evidence="2">Belongs to the class-III pyridine nucleotide-disulfide oxidoreductase family.</text>
</comment>
<dbReference type="PANTHER" id="PTHR43429:SF1">
    <property type="entry name" value="NAD(P)H SULFUR OXIDOREDUCTASE (COA-DEPENDENT)"/>
    <property type="match status" value="1"/>
</dbReference>
<evidence type="ECO:0000256" key="1">
    <source>
        <dbReference type="ARBA" id="ARBA00001974"/>
    </source>
</evidence>
<evidence type="ECO:0000313" key="16">
    <source>
        <dbReference type="Proteomes" id="UP000217792"/>
    </source>
</evidence>
<accession>A0A930WGI0</accession>
<dbReference type="SUPFAM" id="SSF55424">
    <property type="entry name" value="FAD/NAD-linked reductases, dimerisation (C-terminal) domain"/>
    <property type="match status" value="1"/>
</dbReference>
<evidence type="ECO:0000256" key="4">
    <source>
        <dbReference type="ARBA" id="ARBA00022827"/>
    </source>
</evidence>
<comment type="cofactor">
    <cofactor evidence="1">
        <name>FAD</name>
        <dbReference type="ChEBI" id="CHEBI:57692"/>
    </cofactor>
</comment>
<protein>
    <recommendedName>
        <fullName evidence="10">NADH oxidase</fullName>
        <ecNumber evidence="9">1.6.3.4</ecNumber>
    </recommendedName>
</protein>
<dbReference type="InterPro" id="IPR016156">
    <property type="entry name" value="FAD/NAD-linked_Rdtase_dimer_sf"/>
</dbReference>
<dbReference type="InterPro" id="IPR023753">
    <property type="entry name" value="FAD/NAD-binding_dom"/>
</dbReference>
<evidence type="ECO:0000256" key="10">
    <source>
        <dbReference type="ARBA" id="ARBA00039201"/>
    </source>
</evidence>
<feature type="domain" description="FAD/NAD(P)-binding" evidence="13">
    <location>
        <begin position="3"/>
        <end position="318"/>
    </location>
</feature>
<dbReference type="GO" id="GO:0016491">
    <property type="term" value="F:oxidoreductase activity"/>
    <property type="evidence" value="ECO:0007669"/>
    <property type="project" value="UniProtKB-KW"/>
</dbReference>
<evidence type="ECO:0000259" key="13">
    <source>
        <dbReference type="Pfam" id="PF07992"/>
    </source>
</evidence>
<dbReference type="InterPro" id="IPR004099">
    <property type="entry name" value="Pyr_nucl-diS_OxRdtase_dimer"/>
</dbReference>
<evidence type="ECO:0000256" key="5">
    <source>
        <dbReference type="ARBA" id="ARBA00023002"/>
    </source>
</evidence>
<dbReference type="InterPro" id="IPR058076">
    <property type="entry name" value="NOXase"/>
</dbReference>
<sequence length="457" mass="49933">MSKIVVIGANHAGTACINTMLDNFGNENEIVVFDQNSNISFLGCGMALWIGKQIDGPEGLFYSDKEKLEAKGAKVYMESPVLSVDYDKKEVTALVNGQKHVEAYEKLIFATGSQPIIPPIKGIEIVEGNREFKATMENVQFVKLYQNSAEVIEKLRNNEGIKRVAVVGAGYIGVELAEAFERLGKEVTLIDVADTCLAGYYDRELSDLMSKNLADHGIKLAYGQTVQAVEGSDKVERIVTDKETFDIDMVIMAVGFRPNTDLGAGKIELFHNGAFLVDKKQETSLSGVYAVGDCATIYDNALDDMSYIALASNAVRSGIVGAYNATGHELEGIGVQGSNGINIYDLKMVSTGLTLEKAKAAGYNAVETGFNDLQKPEFIKHDNHEVAIRIVFDKDTRVILGAQIASHEDISMGIHLFSLAIQEKVTIDKLALTDIFFLPHFNKPYNYITMAALTAEK</sequence>
<dbReference type="Pfam" id="PF02852">
    <property type="entry name" value="Pyr_redox_dim"/>
    <property type="match status" value="1"/>
</dbReference>
<evidence type="ECO:0000256" key="11">
    <source>
        <dbReference type="ARBA" id="ARBA00047360"/>
    </source>
</evidence>
<dbReference type="Gene3D" id="3.30.390.30">
    <property type="match status" value="1"/>
</dbReference>
<evidence type="ECO:0000313" key="15">
    <source>
        <dbReference type="EMBL" id="MBF1712986.1"/>
    </source>
</evidence>
<organism evidence="15 17">
    <name type="scientific">Streptococcus intermedius</name>
    <dbReference type="NCBI Taxonomy" id="1338"/>
    <lineage>
        <taxon>Bacteria</taxon>
        <taxon>Bacillati</taxon>
        <taxon>Bacillota</taxon>
        <taxon>Bacilli</taxon>
        <taxon>Lactobacillales</taxon>
        <taxon>Streptococcaceae</taxon>
        <taxon>Streptococcus</taxon>
        <taxon>Streptococcus anginosus group</taxon>
    </lineage>
</organism>
<keyword evidence="6" id="KW-0520">NAD</keyword>
<evidence type="ECO:0000256" key="2">
    <source>
        <dbReference type="ARBA" id="ARBA00009130"/>
    </source>
</evidence>
<evidence type="ECO:0000259" key="12">
    <source>
        <dbReference type="Pfam" id="PF02852"/>
    </source>
</evidence>